<evidence type="ECO:0000313" key="3">
    <source>
        <dbReference type="Proteomes" id="UP000694416"/>
    </source>
</evidence>
<dbReference type="Proteomes" id="UP000694416">
    <property type="component" value="Unplaced"/>
</dbReference>
<name>A0A8C9M0L6_9PRIM</name>
<accession>A0A8C9M0L6</accession>
<dbReference type="AlphaFoldDB" id="A0A8C9M0L6"/>
<organism evidence="2 3">
    <name type="scientific">Piliocolobus tephrosceles</name>
    <name type="common">Ugandan red Colobus</name>
    <dbReference type="NCBI Taxonomy" id="591936"/>
    <lineage>
        <taxon>Eukaryota</taxon>
        <taxon>Metazoa</taxon>
        <taxon>Chordata</taxon>
        <taxon>Craniata</taxon>
        <taxon>Vertebrata</taxon>
        <taxon>Euteleostomi</taxon>
        <taxon>Mammalia</taxon>
        <taxon>Eutheria</taxon>
        <taxon>Euarchontoglires</taxon>
        <taxon>Primates</taxon>
        <taxon>Haplorrhini</taxon>
        <taxon>Catarrhini</taxon>
        <taxon>Cercopithecidae</taxon>
        <taxon>Colobinae</taxon>
        <taxon>Piliocolobus</taxon>
    </lineage>
</organism>
<keyword evidence="3" id="KW-1185">Reference proteome</keyword>
<protein>
    <submittedName>
        <fullName evidence="2">Uncharacterized protein</fullName>
    </submittedName>
</protein>
<dbReference type="Ensembl" id="ENSPTET00000055097.1">
    <property type="protein sequence ID" value="ENSPTEP00000041213.1"/>
    <property type="gene ID" value="ENSPTEG00000037809.1"/>
</dbReference>
<reference evidence="2" key="1">
    <citation type="submission" date="2025-08" db="UniProtKB">
        <authorList>
            <consortium name="Ensembl"/>
        </authorList>
    </citation>
    <scope>IDENTIFICATION</scope>
</reference>
<evidence type="ECO:0000256" key="1">
    <source>
        <dbReference type="SAM" id="MobiDB-lite"/>
    </source>
</evidence>
<sequence length="115" mass="11801">MQLAGNLVLTLPGTPFGKTCVPEAGDREAAGQRAHSCRVPRPPPTHLFPAGNVSIPLGCEDGTTSEGWALSGGPADVCGISSTQQGNQRRQKPLQAPGGTHLPDPAHLADGHPVL</sequence>
<feature type="region of interest" description="Disordered" evidence="1">
    <location>
        <begin position="79"/>
        <end position="115"/>
    </location>
</feature>
<proteinExistence type="predicted"/>
<evidence type="ECO:0000313" key="2">
    <source>
        <dbReference type="Ensembl" id="ENSPTEP00000041213.1"/>
    </source>
</evidence>
<reference evidence="2" key="2">
    <citation type="submission" date="2025-09" db="UniProtKB">
        <authorList>
            <consortium name="Ensembl"/>
        </authorList>
    </citation>
    <scope>IDENTIFICATION</scope>
</reference>